<dbReference type="AlphaFoldDB" id="A0A917DVZ4"/>
<evidence type="ECO:0000259" key="2">
    <source>
        <dbReference type="Pfam" id="PF08484"/>
    </source>
</evidence>
<dbReference type="InterPro" id="IPR038576">
    <property type="entry name" value="Methyltransf_Zn-bd_dom_put_sf"/>
</dbReference>
<feature type="domain" description="C-methyltransferase" evidence="2">
    <location>
        <begin position="267"/>
        <end position="421"/>
    </location>
</feature>
<evidence type="ECO:0000259" key="1">
    <source>
        <dbReference type="Pfam" id="PF08421"/>
    </source>
</evidence>
<dbReference type="PANTHER" id="PTHR43861:SF5">
    <property type="entry name" value="BLL5978 PROTEIN"/>
    <property type="match status" value="1"/>
</dbReference>
<protein>
    <submittedName>
        <fullName evidence="3">NDP-hexose 3-C-methyltransferase</fullName>
    </submittedName>
</protein>
<organism evidence="3 4">
    <name type="scientific">Croceicoccus mobilis</name>
    <dbReference type="NCBI Taxonomy" id="1703339"/>
    <lineage>
        <taxon>Bacteria</taxon>
        <taxon>Pseudomonadati</taxon>
        <taxon>Pseudomonadota</taxon>
        <taxon>Alphaproteobacteria</taxon>
        <taxon>Sphingomonadales</taxon>
        <taxon>Erythrobacteraceae</taxon>
        <taxon>Croceicoccus</taxon>
    </lineage>
</organism>
<evidence type="ECO:0000313" key="4">
    <source>
        <dbReference type="Proteomes" id="UP000612349"/>
    </source>
</evidence>
<accession>A0A917DVZ4</accession>
<evidence type="ECO:0000313" key="3">
    <source>
        <dbReference type="EMBL" id="GGD72122.1"/>
    </source>
</evidence>
<proteinExistence type="predicted"/>
<keyword evidence="4" id="KW-1185">Reference proteome</keyword>
<dbReference type="Gene3D" id="3.40.50.150">
    <property type="entry name" value="Vaccinia Virus protein VP39"/>
    <property type="match status" value="1"/>
</dbReference>
<dbReference type="Proteomes" id="UP000612349">
    <property type="component" value="Unassembled WGS sequence"/>
</dbReference>
<dbReference type="InterPro" id="IPR013691">
    <property type="entry name" value="MeTrfase_14"/>
</dbReference>
<dbReference type="InterPro" id="IPR029063">
    <property type="entry name" value="SAM-dependent_MTases_sf"/>
</dbReference>
<reference evidence="3" key="2">
    <citation type="submission" date="2020-09" db="EMBL/GenBank/DDBJ databases">
        <authorList>
            <person name="Sun Q."/>
            <person name="Zhou Y."/>
        </authorList>
    </citation>
    <scope>NUCLEOTIDE SEQUENCE</scope>
    <source>
        <strain evidence="3">CGMCC 1.15360</strain>
    </source>
</reference>
<comment type="caution">
    <text evidence="3">The sequence shown here is derived from an EMBL/GenBank/DDBJ whole genome shotgun (WGS) entry which is preliminary data.</text>
</comment>
<dbReference type="Pfam" id="PF13489">
    <property type="entry name" value="Methyltransf_23"/>
    <property type="match status" value="1"/>
</dbReference>
<dbReference type="RefSeq" id="WP_229665443.1">
    <property type="nucleotide sequence ID" value="NZ_BMIP01000004.1"/>
</dbReference>
<gene>
    <name evidence="3" type="ORF">GCM10010990_21990</name>
</gene>
<dbReference type="PANTHER" id="PTHR43861">
    <property type="entry name" value="TRANS-ACONITATE 2-METHYLTRANSFERASE-RELATED"/>
    <property type="match status" value="1"/>
</dbReference>
<dbReference type="Gene3D" id="6.10.250.3100">
    <property type="match status" value="1"/>
</dbReference>
<dbReference type="Pfam" id="PF08484">
    <property type="entry name" value="Methyltransf_14"/>
    <property type="match status" value="1"/>
</dbReference>
<name>A0A917DVZ4_9SPHN</name>
<dbReference type="InterPro" id="IPR013630">
    <property type="entry name" value="Methyltransf_Zn-bd_dom_put"/>
</dbReference>
<dbReference type="Gene3D" id="3.40.50.720">
    <property type="entry name" value="NAD(P)-binding Rossmann-like Domain"/>
    <property type="match status" value="1"/>
</dbReference>
<sequence>MTQVHDRLLNPAFDREPMSRPITGCRACGSQHLHVFLDLGEAPLADRLLACDHERRAEPRFELMAALCRDCALVQITETVRPEVLFADEYPYFSSVSPTVLSHARRNVGDRLKERRLDRSSLVVELASNDGYLLKNYVEAGVSVLGIDPAGGPVKAARAAHVDTLQAFFSHDLARDVARRRGHADIIHANHVLAHAADTNGFVAGIAHLLKDDGTAVIEVAYLRSLIEGLQFDTICHAHLCYFSLTALDSLFRRHGLFINRVERHDIHGGTLRVFAEKQEACEQGVLDLLAEERAIGIASGEYFDGFAQEVELLRDKLVDMIEGLRASGRSIAAYAASAKGATLLDYCGIDRRHISFVADRNSHKQGRMMPGAHIPILPAEALFEERPDYTLLLAWNFADEIIAQQAAYLEAGGKFIIPLPEPIIIEG</sequence>
<feature type="domain" description="Methyltransferase putative zinc binding" evidence="1">
    <location>
        <begin position="25"/>
        <end position="86"/>
    </location>
</feature>
<dbReference type="SUPFAM" id="SSF53335">
    <property type="entry name" value="S-adenosyl-L-methionine-dependent methyltransferases"/>
    <property type="match status" value="1"/>
</dbReference>
<reference evidence="3" key="1">
    <citation type="journal article" date="2014" name="Int. J. Syst. Evol. Microbiol.">
        <title>Complete genome sequence of Corynebacterium casei LMG S-19264T (=DSM 44701T), isolated from a smear-ripened cheese.</title>
        <authorList>
            <consortium name="US DOE Joint Genome Institute (JGI-PGF)"/>
            <person name="Walter F."/>
            <person name="Albersmeier A."/>
            <person name="Kalinowski J."/>
            <person name="Ruckert C."/>
        </authorList>
    </citation>
    <scope>NUCLEOTIDE SEQUENCE</scope>
    <source>
        <strain evidence="3">CGMCC 1.15360</strain>
    </source>
</reference>
<dbReference type="Gene3D" id="6.20.50.110">
    <property type="entry name" value="Methyltransferase, zinc-binding domain"/>
    <property type="match status" value="1"/>
</dbReference>
<dbReference type="Pfam" id="PF08421">
    <property type="entry name" value="Methyltransf_13"/>
    <property type="match status" value="1"/>
</dbReference>
<dbReference type="EMBL" id="BMIP01000004">
    <property type="protein sequence ID" value="GGD72122.1"/>
    <property type="molecule type" value="Genomic_DNA"/>
</dbReference>